<reference evidence="7" key="1">
    <citation type="submission" date="2021-01" db="EMBL/GenBank/DDBJ databases">
        <authorList>
            <consortium name="Aspergillus puulaauensis MK2 genome sequencing consortium"/>
            <person name="Kazuki M."/>
            <person name="Futagami T."/>
        </authorList>
    </citation>
    <scope>NUCLEOTIDE SEQUENCE</scope>
    <source>
        <strain evidence="7">MK2</strain>
    </source>
</reference>
<dbReference type="GO" id="GO:0006890">
    <property type="term" value="P:retrograde vesicle-mediated transport, Golgi to endoplasmic reticulum"/>
    <property type="evidence" value="ECO:0007669"/>
    <property type="project" value="InterPro"/>
</dbReference>
<evidence type="ECO:0000256" key="1">
    <source>
        <dbReference type="ARBA" id="ARBA00004240"/>
    </source>
</evidence>
<keyword evidence="4" id="KW-0653">Protein transport</keyword>
<reference evidence="7" key="2">
    <citation type="submission" date="2021-02" db="EMBL/GenBank/DDBJ databases">
        <title>Aspergillus puulaauensis MK2 genome sequence.</title>
        <authorList>
            <person name="Futagami T."/>
            <person name="Mori K."/>
            <person name="Kadooka C."/>
            <person name="Tanaka T."/>
        </authorList>
    </citation>
    <scope>NUCLEOTIDE SEQUENCE</scope>
    <source>
        <strain evidence="7">MK2</strain>
    </source>
</reference>
<evidence type="ECO:0000313" key="7">
    <source>
        <dbReference type="EMBL" id="BCS27414.1"/>
    </source>
</evidence>
<evidence type="ECO:0000259" key="6">
    <source>
        <dbReference type="Pfam" id="PF08314"/>
    </source>
</evidence>
<keyword evidence="2" id="KW-0813">Transport</keyword>
<feature type="compositionally biased region" description="Basic residues" evidence="5">
    <location>
        <begin position="861"/>
        <end position="872"/>
    </location>
</feature>
<dbReference type="Proteomes" id="UP000654913">
    <property type="component" value="Chromosome 6"/>
</dbReference>
<dbReference type="GO" id="GO:0015031">
    <property type="term" value="P:protein transport"/>
    <property type="evidence" value="ECO:0007669"/>
    <property type="project" value="UniProtKB-KW"/>
</dbReference>
<comment type="subcellular location">
    <subcellularLocation>
        <location evidence="1">Endoplasmic reticulum</location>
    </subcellularLocation>
</comment>
<accession>A0A7R8APS3</accession>
<protein>
    <recommendedName>
        <fullName evidence="6">Sec39 domain-containing protein</fullName>
    </recommendedName>
</protein>
<proteinExistence type="predicted"/>
<feature type="region of interest" description="Disordered" evidence="5">
    <location>
        <begin position="820"/>
        <end position="875"/>
    </location>
</feature>
<dbReference type="Pfam" id="PF08314">
    <property type="entry name" value="Sec39"/>
    <property type="match status" value="1"/>
</dbReference>
<feature type="domain" description="Sec39" evidence="6">
    <location>
        <begin position="43"/>
        <end position="828"/>
    </location>
</feature>
<evidence type="ECO:0000256" key="5">
    <source>
        <dbReference type="SAM" id="MobiDB-lite"/>
    </source>
</evidence>
<name>A0A7R8APS3_9EURO</name>
<dbReference type="InterPro" id="IPR013244">
    <property type="entry name" value="Sec39_domain"/>
</dbReference>
<sequence length="979" mass="108428">MWHVHPRYHHQHAGCHEYLTFIAEALNCNAMADSTRLSGAHAILLAAHLCATGNPSSLPQLRSRFPTILTIERLLRIVLTFLPESTEPRTYVSVIQTLVSESVCRSDSHDVDPSPVQELSEEAARKRVRKIRLLPLKYPGDGDSQDSADLLTLFLIHRAHRIDSETSLQPLVLDLLLPFYQQSPAIQTWLVSCLLPLLRLNYEYYPHQDISCSVETLESLDDQTATNILLSMAGTRKNDTDLIQNLRGLVGPWMYGSNRPRRQRSRQLARRNSIPLSQTNVHDLETSAWEYVNEWLLSRSLVDVEAVSNAFVNWDGPEDVDFGGYVGEYERLPSDQLEQLRYRYAQTGLAVIYQNSEASLEGSIRVLERVGSLLGLEGSSFTASSCSDLPTVEFDASPIQSASRATLFQNALLIPTNPLTCPSPSSISFLSGLLLSLRTLEELGHSVPCRTATNICLHSNEDMQLYELRSVMASIAQGKSGQDWRAVRKKLLWLRDWKSEAGKPSDNDSSCHGLFYRVPPEVLEAEILKVLLEVREYDLAVEIYTRFRSALSAAQVEEAVKESVFAAYDNASNGNRTRGKMQRAYEILQAFQPHFPDSTSLRQAQALISATHALSFYSLTLQHGVPFQPVSIRVHQDPLALIEKILDQNPRSYAKLDDLLSIGRNLVLAGFSSRPVDDTDSHSHYSRRPVLSREDSLVTAERRIMSLAISSALSSNDFGTAYSYILTRLTPQTSPASTIKTPSTIKDDITWRAVYNAGRYRPTPSPSATPPTLHAQITNISQRMELLSLSLILAPSPEPLPEILGTWRRADEELSLLRARESEEEDAWDTKGDNTSTAPSFLPGGFNQTDTEQDAFETKQQHARRAARAAHHNRLDSDEAPMGLFEVARGAARALHKNVNSSFPLSGTLSPSAAVSASASSSMSFVDGDIEGDDANGLDDGEAGRVRKRDVVSNMVTGGLASGIGWVLGAQPVNMNNTQ</sequence>
<organism evidence="7 8">
    <name type="scientific">Aspergillus puulaauensis</name>
    <dbReference type="NCBI Taxonomy" id="1220207"/>
    <lineage>
        <taxon>Eukaryota</taxon>
        <taxon>Fungi</taxon>
        <taxon>Dikarya</taxon>
        <taxon>Ascomycota</taxon>
        <taxon>Pezizomycotina</taxon>
        <taxon>Eurotiomycetes</taxon>
        <taxon>Eurotiomycetidae</taxon>
        <taxon>Eurotiales</taxon>
        <taxon>Aspergillaceae</taxon>
        <taxon>Aspergillus</taxon>
    </lineage>
</organism>
<dbReference type="AlphaFoldDB" id="A0A7R8APS3"/>
<dbReference type="RefSeq" id="XP_041559608.1">
    <property type="nucleotide sequence ID" value="XM_041693705.1"/>
</dbReference>
<dbReference type="KEGG" id="apuu:APUU_60462A"/>
<keyword evidence="3" id="KW-0256">Endoplasmic reticulum</keyword>
<gene>
    <name evidence="7" type="ORF">APUU_60462A</name>
</gene>
<dbReference type="PANTHER" id="PTHR40787:SF3">
    <property type="entry name" value="PROTEIN TRANSPORT PROTEIN SEC39"/>
    <property type="match status" value="1"/>
</dbReference>
<dbReference type="EMBL" id="AP024448">
    <property type="protein sequence ID" value="BCS27414.1"/>
    <property type="molecule type" value="Genomic_DNA"/>
</dbReference>
<evidence type="ECO:0000256" key="2">
    <source>
        <dbReference type="ARBA" id="ARBA00022448"/>
    </source>
</evidence>
<evidence type="ECO:0000256" key="3">
    <source>
        <dbReference type="ARBA" id="ARBA00022824"/>
    </source>
</evidence>
<keyword evidence="8" id="KW-1185">Reference proteome</keyword>
<dbReference type="PANTHER" id="PTHR40787">
    <property type="entry name" value="SECRETED PROTEIN"/>
    <property type="match status" value="1"/>
</dbReference>
<dbReference type="OrthoDB" id="342024at2759"/>
<dbReference type="GO" id="GO:0005783">
    <property type="term" value="C:endoplasmic reticulum"/>
    <property type="evidence" value="ECO:0007669"/>
    <property type="project" value="UniProtKB-SubCell"/>
</dbReference>
<evidence type="ECO:0000256" key="4">
    <source>
        <dbReference type="ARBA" id="ARBA00022927"/>
    </source>
</evidence>
<dbReference type="GeneID" id="64977419"/>
<evidence type="ECO:0000313" key="8">
    <source>
        <dbReference type="Proteomes" id="UP000654913"/>
    </source>
</evidence>